<dbReference type="AlphaFoldDB" id="A0AAW1RP87"/>
<dbReference type="InterPro" id="IPR004853">
    <property type="entry name" value="Sugar_P_trans_dom"/>
</dbReference>
<evidence type="ECO:0000256" key="5">
    <source>
        <dbReference type="SAM" id="Phobius"/>
    </source>
</evidence>
<feature type="transmembrane region" description="Helical" evidence="5">
    <location>
        <begin position="352"/>
        <end position="370"/>
    </location>
</feature>
<dbReference type="InterPro" id="IPR050186">
    <property type="entry name" value="TPT_transporter"/>
</dbReference>
<reference evidence="7 8" key="1">
    <citation type="journal article" date="2024" name="Nat. Commun.">
        <title>Phylogenomics reveals the evolutionary origins of lichenization in chlorophyte algae.</title>
        <authorList>
            <person name="Puginier C."/>
            <person name="Libourel C."/>
            <person name="Otte J."/>
            <person name="Skaloud P."/>
            <person name="Haon M."/>
            <person name="Grisel S."/>
            <person name="Petersen M."/>
            <person name="Berrin J.G."/>
            <person name="Delaux P.M."/>
            <person name="Dal Grande F."/>
            <person name="Keller J."/>
        </authorList>
    </citation>
    <scope>NUCLEOTIDE SEQUENCE [LARGE SCALE GENOMIC DNA]</scope>
    <source>
        <strain evidence="7 8">SAG 245.80</strain>
    </source>
</reference>
<evidence type="ECO:0000256" key="4">
    <source>
        <dbReference type="ARBA" id="ARBA00023136"/>
    </source>
</evidence>
<keyword evidence="2 5" id="KW-0812">Transmembrane</keyword>
<feature type="transmembrane region" description="Helical" evidence="5">
    <location>
        <begin position="78"/>
        <end position="97"/>
    </location>
</feature>
<dbReference type="EMBL" id="JALJOU010000028">
    <property type="protein sequence ID" value="KAK9835408.1"/>
    <property type="molecule type" value="Genomic_DNA"/>
</dbReference>
<feature type="transmembrane region" description="Helical" evidence="5">
    <location>
        <begin position="299"/>
        <end position="318"/>
    </location>
</feature>
<feature type="domain" description="Sugar phosphate transporter" evidence="6">
    <location>
        <begin position="80"/>
        <end position="368"/>
    </location>
</feature>
<feature type="transmembrane region" description="Helical" evidence="5">
    <location>
        <begin position="261"/>
        <end position="279"/>
    </location>
</feature>
<evidence type="ECO:0000259" key="6">
    <source>
        <dbReference type="Pfam" id="PF03151"/>
    </source>
</evidence>
<protein>
    <recommendedName>
        <fullName evidence="6">Sugar phosphate transporter domain-containing protein</fullName>
    </recommendedName>
</protein>
<evidence type="ECO:0000313" key="8">
    <source>
        <dbReference type="Proteomes" id="UP001445335"/>
    </source>
</evidence>
<feature type="transmembrane region" description="Helical" evidence="5">
    <location>
        <begin position="109"/>
        <end position="129"/>
    </location>
</feature>
<name>A0AAW1RP87_9CHLO</name>
<feature type="transmembrane region" description="Helical" evidence="5">
    <location>
        <begin position="141"/>
        <end position="161"/>
    </location>
</feature>
<evidence type="ECO:0000256" key="1">
    <source>
        <dbReference type="ARBA" id="ARBA00004141"/>
    </source>
</evidence>
<comment type="subcellular location">
    <subcellularLocation>
        <location evidence="1">Membrane</location>
        <topology evidence="1">Multi-pass membrane protein</topology>
    </subcellularLocation>
</comment>
<feature type="transmembrane region" description="Helical" evidence="5">
    <location>
        <begin position="167"/>
        <end position="191"/>
    </location>
</feature>
<dbReference type="Pfam" id="PF03151">
    <property type="entry name" value="TPT"/>
    <property type="match status" value="1"/>
</dbReference>
<dbReference type="Proteomes" id="UP001445335">
    <property type="component" value="Unassembled WGS sequence"/>
</dbReference>
<sequence length="395" mass="42613">MQQGHQASIDSILQEARSHSRAATAGSFVHRLPAASIDHLKLGALKDPEQAVQGAPMGKDASDRGLIASGLSPLMRQVAAAVACVGWMAVSSGLIMLNKHLMSTDGFHFPMALSCLGMIFSSVASYFACRVVKLVEVKRTLTWNFYVTRILPVGFFMALTLQFGNLVYLYLTVSFIQMLKAFTPIVTMVALFVAQLETPTRRLISAVVLIAGGTAMASYGEVNMSVMGLIFMFSSEAFEAIRLVMTQMLLVGHKFHPIEGLLYMAPACTMWLLLGVALVEWPKMAAENALGLIAAKPGLYLMAAAMGFGVNSLAYIVIQLASSLTLKVLGTVKSALVVWMGILFLSDVVTPLQGFGYALSLLGFFWYNYIKMNPMPAPASYAALPSRDTDGATKP</sequence>
<proteinExistence type="predicted"/>
<accession>A0AAW1RP87</accession>
<gene>
    <name evidence="7" type="ORF">WJX81_007686</name>
</gene>
<dbReference type="GO" id="GO:0016020">
    <property type="term" value="C:membrane"/>
    <property type="evidence" value="ECO:0007669"/>
    <property type="project" value="UniProtKB-SubCell"/>
</dbReference>
<comment type="caution">
    <text evidence="7">The sequence shown here is derived from an EMBL/GenBank/DDBJ whole genome shotgun (WGS) entry which is preliminary data.</text>
</comment>
<keyword evidence="3 5" id="KW-1133">Transmembrane helix</keyword>
<dbReference type="PANTHER" id="PTHR11132">
    <property type="entry name" value="SOLUTE CARRIER FAMILY 35"/>
    <property type="match status" value="1"/>
</dbReference>
<keyword evidence="8" id="KW-1185">Reference proteome</keyword>
<evidence type="ECO:0000313" key="7">
    <source>
        <dbReference type="EMBL" id="KAK9835408.1"/>
    </source>
</evidence>
<organism evidence="7 8">
    <name type="scientific">Elliptochloris bilobata</name>
    <dbReference type="NCBI Taxonomy" id="381761"/>
    <lineage>
        <taxon>Eukaryota</taxon>
        <taxon>Viridiplantae</taxon>
        <taxon>Chlorophyta</taxon>
        <taxon>core chlorophytes</taxon>
        <taxon>Trebouxiophyceae</taxon>
        <taxon>Trebouxiophyceae incertae sedis</taxon>
        <taxon>Elliptochloris clade</taxon>
        <taxon>Elliptochloris</taxon>
    </lineage>
</organism>
<evidence type="ECO:0000256" key="2">
    <source>
        <dbReference type="ARBA" id="ARBA00022692"/>
    </source>
</evidence>
<feature type="transmembrane region" description="Helical" evidence="5">
    <location>
        <begin position="203"/>
        <end position="220"/>
    </location>
</feature>
<evidence type="ECO:0000256" key="3">
    <source>
        <dbReference type="ARBA" id="ARBA00022989"/>
    </source>
</evidence>
<keyword evidence="4 5" id="KW-0472">Membrane</keyword>